<accession>A0ABP7D455</accession>
<evidence type="ECO:0000313" key="1">
    <source>
        <dbReference type="EMBL" id="GAA3699192.1"/>
    </source>
</evidence>
<evidence type="ECO:0000313" key="2">
    <source>
        <dbReference type="Proteomes" id="UP001501536"/>
    </source>
</evidence>
<protein>
    <recommendedName>
        <fullName evidence="3">Minor tail protein</fullName>
    </recommendedName>
</protein>
<name>A0ABP7D455_9MICC</name>
<keyword evidence="2" id="KW-1185">Reference proteome</keyword>
<sequence length="275" mass="28162">MAMYLGTPGRMIEIKGASSLRITPAPRFTPEESVEGRVSGQVRPIGRRVWDASLPEATTPSEVAVLAGFLDGDWDVGPFAFLSSEALVVNTLTPETSACRPGTYVKGPGLTQVTEGGPLTLPGGRTTPRSWNKTNDGSLFYGANPTVVVPGTVVTASAYVRGAGAAAGIIFYNGLGATITSTISAVTASASTVARSFVTATVPAGAVSARVHANAAASTTADPVITWTSSLLEYGKGQGCEQAIPYGDSRDLVMAASGTAGGRFSRPSFTIQEVG</sequence>
<reference evidence="2" key="1">
    <citation type="journal article" date="2019" name="Int. J. Syst. Evol. Microbiol.">
        <title>The Global Catalogue of Microorganisms (GCM) 10K type strain sequencing project: providing services to taxonomists for standard genome sequencing and annotation.</title>
        <authorList>
            <consortium name="The Broad Institute Genomics Platform"/>
            <consortium name="The Broad Institute Genome Sequencing Center for Infectious Disease"/>
            <person name="Wu L."/>
            <person name="Ma J."/>
        </authorList>
    </citation>
    <scope>NUCLEOTIDE SEQUENCE [LARGE SCALE GENOMIC DNA]</scope>
    <source>
        <strain evidence="2">JCM 16961</strain>
    </source>
</reference>
<dbReference type="RefSeq" id="WP_344880866.1">
    <property type="nucleotide sequence ID" value="NZ_BAABCJ010000001.1"/>
</dbReference>
<evidence type="ECO:0008006" key="3">
    <source>
        <dbReference type="Google" id="ProtNLM"/>
    </source>
</evidence>
<dbReference type="Proteomes" id="UP001501536">
    <property type="component" value="Unassembled WGS sequence"/>
</dbReference>
<organism evidence="1 2">
    <name type="scientific">Zhihengliuella alba</name>
    <dbReference type="NCBI Taxonomy" id="547018"/>
    <lineage>
        <taxon>Bacteria</taxon>
        <taxon>Bacillati</taxon>
        <taxon>Actinomycetota</taxon>
        <taxon>Actinomycetes</taxon>
        <taxon>Micrococcales</taxon>
        <taxon>Micrococcaceae</taxon>
        <taxon>Zhihengliuella</taxon>
    </lineage>
</organism>
<dbReference type="EMBL" id="BAABCJ010000001">
    <property type="protein sequence ID" value="GAA3699192.1"/>
    <property type="molecule type" value="Genomic_DNA"/>
</dbReference>
<gene>
    <name evidence="1" type="ORF">GCM10022377_10260</name>
</gene>
<proteinExistence type="predicted"/>
<comment type="caution">
    <text evidence="1">The sequence shown here is derived from an EMBL/GenBank/DDBJ whole genome shotgun (WGS) entry which is preliminary data.</text>
</comment>